<evidence type="ECO:0000313" key="1">
    <source>
        <dbReference type="EMBL" id="MEQ2312565.1"/>
    </source>
</evidence>
<protein>
    <submittedName>
        <fullName evidence="1">Uncharacterized protein</fullName>
    </submittedName>
</protein>
<evidence type="ECO:0000313" key="2">
    <source>
        <dbReference type="Proteomes" id="UP001469553"/>
    </source>
</evidence>
<organism evidence="1 2">
    <name type="scientific">Ameca splendens</name>
    <dbReference type="NCBI Taxonomy" id="208324"/>
    <lineage>
        <taxon>Eukaryota</taxon>
        <taxon>Metazoa</taxon>
        <taxon>Chordata</taxon>
        <taxon>Craniata</taxon>
        <taxon>Vertebrata</taxon>
        <taxon>Euteleostomi</taxon>
        <taxon>Actinopterygii</taxon>
        <taxon>Neopterygii</taxon>
        <taxon>Teleostei</taxon>
        <taxon>Neoteleostei</taxon>
        <taxon>Acanthomorphata</taxon>
        <taxon>Ovalentaria</taxon>
        <taxon>Atherinomorphae</taxon>
        <taxon>Cyprinodontiformes</taxon>
        <taxon>Goodeidae</taxon>
        <taxon>Ameca</taxon>
    </lineage>
</organism>
<gene>
    <name evidence="1" type="ORF">AMECASPLE_032355</name>
</gene>
<accession>A0ABV1A2D2</accession>
<dbReference type="EMBL" id="JAHRIP010079418">
    <property type="protein sequence ID" value="MEQ2312565.1"/>
    <property type="molecule type" value="Genomic_DNA"/>
</dbReference>
<name>A0ABV1A2D2_9TELE</name>
<comment type="caution">
    <text evidence="1">The sequence shown here is derived from an EMBL/GenBank/DDBJ whole genome shotgun (WGS) entry which is preliminary data.</text>
</comment>
<dbReference type="Proteomes" id="UP001469553">
    <property type="component" value="Unassembled WGS sequence"/>
</dbReference>
<keyword evidence="2" id="KW-1185">Reference proteome</keyword>
<reference evidence="1 2" key="1">
    <citation type="submission" date="2021-06" db="EMBL/GenBank/DDBJ databases">
        <authorList>
            <person name="Palmer J.M."/>
        </authorList>
    </citation>
    <scope>NUCLEOTIDE SEQUENCE [LARGE SCALE GENOMIC DNA]</scope>
    <source>
        <strain evidence="1 2">AS_MEX2019</strain>
        <tissue evidence="1">Muscle</tissue>
    </source>
</reference>
<proteinExistence type="predicted"/>
<dbReference type="PROSITE" id="PS51257">
    <property type="entry name" value="PROKAR_LIPOPROTEIN"/>
    <property type="match status" value="1"/>
</dbReference>
<sequence>MGAGLNRPHLVHLFSISSSGCLNTELPDRISSPECQRSSLHPRDLLSKVFSSYTMLLLSGVGDPCLSETDLSFSLRSSEKKFPAPKGPHPADVCSSRASANISDGLTFLEKTPIYGQNV</sequence>